<evidence type="ECO:0000313" key="1">
    <source>
        <dbReference type="EMBL" id="BAX79400.1"/>
    </source>
</evidence>
<organism evidence="1 2">
    <name type="scientific">Labilibaculum antarcticum</name>
    <dbReference type="NCBI Taxonomy" id="1717717"/>
    <lineage>
        <taxon>Bacteria</taxon>
        <taxon>Pseudomonadati</taxon>
        <taxon>Bacteroidota</taxon>
        <taxon>Bacteroidia</taxon>
        <taxon>Marinilabiliales</taxon>
        <taxon>Marinifilaceae</taxon>
        <taxon>Labilibaculum</taxon>
    </lineage>
</organism>
<gene>
    <name evidence="1" type="ORF">ALGA_1014</name>
</gene>
<sequence>MMMKDANKVLEADEVIDIVSKYIDLSVIPFGQDKRSVVRVDPRQPMYGGEGIVYLLQMFDAGELINNRIGCFMVFLNKHDQAGFHDHGPRGEEEVYVVMHGEGNYSDKAGVDGEIRTTKITKGNITAVSKEGFHSLQNTTDEPLIIFVITTNKA</sequence>
<dbReference type="SUPFAM" id="SSF51182">
    <property type="entry name" value="RmlC-like cupins"/>
    <property type="match status" value="1"/>
</dbReference>
<dbReference type="KEGG" id="mbas:ALGA_1014"/>
<reference evidence="1 2" key="1">
    <citation type="journal article" date="2018" name="Mar. Genomics">
        <title>Complete genome sequence of Marinifilaceae bacterium strain SPP2, isolated from the Antarctic marine sediment.</title>
        <authorList>
            <person name="Watanabe M."/>
            <person name="Kojima H."/>
            <person name="Fukui M."/>
        </authorList>
    </citation>
    <scope>NUCLEOTIDE SEQUENCE [LARGE SCALE GENOMIC DNA]</scope>
    <source>
        <strain evidence="1 2">SPP2</strain>
    </source>
</reference>
<protein>
    <recommendedName>
        <fullName evidence="3">Cupin 2 conserved barrel domain-containing protein</fullName>
    </recommendedName>
</protein>
<name>A0A1Y1CGJ1_9BACT</name>
<evidence type="ECO:0008006" key="3">
    <source>
        <dbReference type="Google" id="ProtNLM"/>
    </source>
</evidence>
<dbReference type="Gene3D" id="2.60.120.10">
    <property type="entry name" value="Jelly Rolls"/>
    <property type="match status" value="1"/>
</dbReference>
<dbReference type="EMBL" id="AP018042">
    <property type="protein sequence ID" value="BAX79400.1"/>
    <property type="molecule type" value="Genomic_DNA"/>
</dbReference>
<accession>A0A1Y1CGJ1</accession>
<dbReference type="Proteomes" id="UP000218267">
    <property type="component" value="Chromosome"/>
</dbReference>
<dbReference type="InterPro" id="IPR014710">
    <property type="entry name" value="RmlC-like_jellyroll"/>
</dbReference>
<dbReference type="AlphaFoldDB" id="A0A1Y1CGJ1"/>
<dbReference type="InterPro" id="IPR011051">
    <property type="entry name" value="RmlC_Cupin_sf"/>
</dbReference>
<keyword evidence="2" id="KW-1185">Reference proteome</keyword>
<evidence type="ECO:0000313" key="2">
    <source>
        <dbReference type="Proteomes" id="UP000218267"/>
    </source>
</evidence>
<proteinExistence type="predicted"/>
<reference evidence="2" key="2">
    <citation type="journal article" date="2020" name="Antonie Van Leeuwenhoek">
        <title>Labilibaculum antarcticum sp. nov., a novel facultative anaerobic, psychrotorelant bacterium isolated from marine sediment of Antarctica.</title>
        <authorList>
            <person name="Watanabe M."/>
            <person name="Kojima H."/>
            <person name="Fukui M."/>
        </authorList>
    </citation>
    <scope>NUCLEOTIDE SEQUENCE [LARGE SCALE GENOMIC DNA]</scope>
    <source>
        <strain evidence="2">SPP2</strain>
    </source>
</reference>